<organism evidence="2">
    <name type="scientific">Culex tarsalis</name>
    <name type="common">Encephalitis mosquito</name>
    <dbReference type="NCBI Taxonomy" id="7177"/>
    <lineage>
        <taxon>Eukaryota</taxon>
        <taxon>Metazoa</taxon>
        <taxon>Ecdysozoa</taxon>
        <taxon>Arthropoda</taxon>
        <taxon>Hexapoda</taxon>
        <taxon>Insecta</taxon>
        <taxon>Pterygota</taxon>
        <taxon>Neoptera</taxon>
        <taxon>Endopterygota</taxon>
        <taxon>Diptera</taxon>
        <taxon>Nematocera</taxon>
        <taxon>Culicoidea</taxon>
        <taxon>Culicidae</taxon>
        <taxon>Culicinae</taxon>
        <taxon>Culicini</taxon>
        <taxon>Culex</taxon>
        <taxon>Culex</taxon>
    </lineage>
</organism>
<evidence type="ECO:0000256" key="1">
    <source>
        <dbReference type="SAM" id="SignalP"/>
    </source>
</evidence>
<feature type="signal peptide" evidence="1">
    <location>
        <begin position="1"/>
        <end position="30"/>
    </location>
</feature>
<keyword evidence="1" id="KW-0732">Signal</keyword>
<accession>A0A1Q3FTQ3</accession>
<sequence>MQKQNFSKLSLAVAATVALLLVSGVPTAQAGPIEDRPAVNTVQFRSLFDNSVCTGYQVFNNLFVTEARCLDTDNSAINAVYNLDFENEGLQSVEAFAMNPIDEKNVLFLKKDAEPHRRLVRAGRQDDEHSTAHPHTTAGAGFRDGNVSLMGATLLLLVGLITMKH</sequence>
<name>A0A1Q3FTQ3_CULTA</name>
<evidence type="ECO:0000313" key="2">
    <source>
        <dbReference type="EMBL" id="JAV30842.1"/>
    </source>
</evidence>
<dbReference type="AlphaFoldDB" id="A0A1Q3FTQ3"/>
<proteinExistence type="predicted"/>
<protein>
    <submittedName>
        <fullName evidence="2">Putative conserved secreted protein</fullName>
    </submittedName>
</protein>
<dbReference type="EMBL" id="GFDL01004203">
    <property type="protein sequence ID" value="JAV30842.1"/>
    <property type="molecule type" value="Transcribed_RNA"/>
</dbReference>
<feature type="chain" id="PRO_5012501630" evidence="1">
    <location>
        <begin position="31"/>
        <end position="165"/>
    </location>
</feature>
<reference evidence="2" key="1">
    <citation type="submission" date="2017-01" db="EMBL/GenBank/DDBJ databases">
        <title>A deep insight into the sialotranscriptome of adult male and female Cluex tarsalis mosquitoes.</title>
        <authorList>
            <person name="Ribeiro J.M."/>
            <person name="Moreira F."/>
            <person name="Bernard K.A."/>
            <person name="Calvo E."/>
        </authorList>
    </citation>
    <scope>NUCLEOTIDE SEQUENCE</scope>
    <source>
        <strain evidence="2">Kern County</strain>
        <tissue evidence="2">Salivary glands</tissue>
    </source>
</reference>